<proteinExistence type="predicted"/>
<comment type="caution">
    <text evidence="2">The sequence shown here is derived from an EMBL/GenBank/DDBJ whole genome shotgun (WGS) entry which is preliminary data.</text>
</comment>
<keyword evidence="3" id="KW-1185">Reference proteome</keyword>
<accession>A0AAN6MY29</accession>
<evidence type="ECO:0000313" key="2">
    <source>
        <dbReference type="EMBL" id="KAK3935190.1"/>
    </source>
</evidence>
<evidence type="ECO:0000313" key="3">
    <source>
        <dbReference type="Proteomes" id="UP001303473"/>
    </source>
</evidence>
<gene>
    <name evidence="2" type="ORF">QBC46DRAFT_323831</name>
</gene>
<dbReference type="Proteomes" id="UP001303473">
    <property type="component" value="Unassembled WGS sequence"/>
</dbReference>
<name>A0AAN6MY29_9PEZI</name>
<sequence>MKAQVIVGGIFTLIQVCAAIPPSLLFNRNYMALAARTCDCSDTPCPEANTTCVNGACQCVHHDGCKTSSDCDQYNIPCGGGNIAFCETNDPSWPNNVCVCIPQPVGCDCSNGPSCDHGFLACDVVNLCRCFPVTGCSGSIQGQPVVDCHQVLTHCPDASTPWCYTSDNYTKGVCECMPTACVCTGVDCPDGHLACDTPGGPCYCHH</sequence>
<reference evidence="3" key="1">
    <citation type="journal article" date="2023" name="Mol. Phylogenet. Evol.">
        <title>Genome-scale phylogeny and comparative genomics of the fungal order Sordariales.</title>
        <authorList>
            <person name="Hensen N."/>
            <person name="Bonometti L."/>
            <person name="Westerberg I."/>
            <person name="Brannstrom I.O."/>
            <person name="Guillou S."/>
            <person name="Cros-Aarteil S."/>
            <person name="Calhoun S."/>
            <person name="Haridas S."/>
            <person name="Kuo A."/>
            <person name="Mondo S."/>
            <person name="Pangilinan J."/>
            <person name="Riley R."/>
            <person name="LaButti K."/>
            <person name="Andreopoulos B."/>
            <person name="Lipzen A."/>
            <person name="Chen C."/>
            <person name="Yan M."/>
            <person name="Daum C."/>
            <person name="Ng V."/>
            <person name="Clum A."/>
            <person name="Steindorff A."/>
            <person name="Ohm R.A."/>
            <person name="Martin F."/>
            <person name="Silar P."/>
            <person name="Natvig D.O."/>
            <person name="Lalanne C."/>
            <person name="Gautier V."/>
            <person name="Ament-Velasquez S.L."/>
            <person name="Kruys A."/>
            <person name="Hutchinson M.I."/>
            <person name="Powell A.J."/>
            <person name="Barry K."/>
            <person name="Miller A.N."/>
            <person name="Grigoriev I.V."/>
            <person name="Debuchy R."/>
            <person name="Gladieux P."/>
            <person name="Hiltunen Thoren M."/>
            <person name="Johannesson H."/>
        </authorList>
    </citation>
    <scope>NUCLEOTIDE SEQUENCE [LARGE SCALE GENOMIC DNA]</scope>
    <source>
        <strain evidence="3">CBS 340.73</strain>
    </source>
</reference>
<organism evidence="2 3">
    <name type="scientific">Diplogelasinospora grovesii</name>
    <dbReference type="NCBI Taxonomy" id="303347"/>
    <lineage>
        <taxon>Eukaryota</taxon>
        <taxon>Fungi</taxon>
        <taxon>Dikarya</taxon>
        <taxon>Ascomycota</taxon>
        <taxon>Pezizomycotina</taxon>
        <taxon>Sordariomycetes</taxon>
        <taxon>Sordariomycetidae</taxon>
        <taxon>Sordariales</taxon>
        <taxon>Diplogelasinosporaceae</taxon>
        <taxon>Diplogelasinospora</taxon>
    </lineage>
</organism>
<feature type="chain" id="PRO_5043052323" evidence="1">
    <location>
        <begin position="20"/>
        <end position="206"/>
    </location>
</feature>
<protein>
    <submittedName>
        <fullName evidence="2">Uncharacterized protein</fullName>
    </submittedName>
</protein>
<dbReference type="EMBL" id="MU853935">
    <property type="protein sequence ID" value="KAK3935190.1"/>
    <property type="molecule type" value="Genomic_DNA"/>
</dbReference>
<feature type="signal peptide" evidence="1">
    <location>
        <begin position="1"/>
        <end position="19"/>
    </location>
</feature>
<evidence type="ECO:0000256" key="1">
    <source>
        <dbReference type="SAM" id="SignalP"/>
    </source>
</evidence>
<dbReference type="AlphaFoldDB" id="A0AAN6MY29"/>
<keyword evidence="1" id="KW-0732">Signal</keyword>